<proteinExistence type="inferred from homology"/>
<evidence type="ECO:0000256" key="5">
    <source>
        <dbReference type="SAM" id="MobiDB-lite"/>
    </source>
</evidence>
<organism evidence="6 7">
    <name type="scientific">Halomicrobium zhouii</name>
    <dbReference type="NCBI Taxonomy" id="767519"/>
    <lineage>
        <taxon>Archaea</taxon>
        <taxon>Methanobacteriati</taxon>
        <taxon>Methanobacteriota</taxon>
        <taxon>Stenosarchaea group</taxon>
        <taxon>Halobacteria</taxon>
        <taxon>Halobacteriales</taxon>
        <taxon>Haloarculaceae</taxon>
        <taxon>Halomicrobium</taxon>
    </lineage>
</organism>
<evidence type="ECO:0000313" key="7">
    <source>
        <dbReference type="Proteomes" id="UP000199062"/>
    </source>
</evidence>
<accession>A0A1I6KF00</accession>
<dbReference type="GO" id="GO:0006412">
    <property type="term" value="P:translation"/>
    <property type="evidence" value="ECO:0007669"/>
    <property type="project" value="UniProtKB-UniRule"/>
</dbReference>
<dbReference type="InterPro" id="IPR027548">
    <property type="entry name" value="Ribosomal_eS19_archaeal"/>
</dbReference>
<dbReference type="GO" id="GO:0003723">
    <property type="term" value="F:RNA binding"/>
    <property type="evidence" value="ECO:0007669"/>
    <property type="project" value="TreeGrafter"/>
</dbReference>
<sequence>MTTLYDVPAEDLIEAAAVELADEDEIEAPDWAEFTKTGNSRELPPEQDDFWQRRAASLLRKVAVDGPVGVNSLRTEYGDSKGGSNRYQVRPPQKAQASGNVIRTALQQLEEVGYIEAAGGEGRRVSAEGTAFLDELAGDVLRDLDRPDLERYA</sequence>
<dbReference type="Proteomes" id="UP000199062">
    <property type="component" value="Unassembled WGS sequence"/>
</dbReference>
<dbReference type="Gene3D" id="1.10.10.10">
    <property type="entry name" value="Winged helix-like DNA-binding domain superfamily/Winged helix DNA-binding domain"/>
    <property type="match status" value="1"/>
</dbReference>
<dbReference type="GO" id="GO:0000028">
    <property type="term" value="P:ribosomal small subunit assembly"/>
    <property type="evidence" value="ECO:0007669"/>
    <property type="project" value="TreeGrafter"/>
</dbReference>
<name>A0A1I6KF00_9EURY</name>
<dbReference type="NCBIfam" id="NF006811">
    <property type="entry name" value="PRK09333.1"/>
    <property type="match status" value="1"/>
</dbReference>
<comment type="subunit">
    <text evidence="4">Part of the 30S ribosomal subunit.</text>
</comment>
<dbReference type="SMART" id="SM01413">
    <property type="entry name" value="Ribosomal_S19e"/>
    <property type="match status" value="1"/>
</dbReference>
<dbReference type="Pfam" id="PF01090">
    <property type="entry name" value="Ribosomal_S19e"/>
    <property type="match status" value="1"/>
</dbReference>
<protein>
    <recommendedName>
        <fullName evidence="4">Small ribosomal subunit protein eS19</fullName>
    </recommendedName>
</protein>
<comment type="similarity">
    <text evidence="1 4">Belongs to the eukaryotic ribosomal protein eS19 family.</text>
</comment>
<dbReference type="HAMAP" id="MF_01474">
    <property type="entry name" value="Ribosomal_eS19"/>
    <property type="match status" value="1"/>
</dbReference>
<dbReference type="InterPro" id="IPR036388">
    <property type="entry name" value="WH-like_DNA-bd_sf"/>
</dbReference>
<feature type="region of interest" description="Disordered" evidence="5">
    <location>
        <begin position="71"/>
        <end position="98"/>
    </location>
</feature>
<dbReference type="PANTHER" id="PTHR11710">
    <property type="entry name" value="40S RIBOSOMAL PROTEIN S19"/>
    <property type="match status" value="1"/>
</dbReference>
<reference evidence="6 7" key="1">
    <citation type="submission" date="2016-10" db="EMBL/GenBank/DDBJ databases">
        <authorList>
            <person name="de Groot N.N."/>
        </authorList>
    </citation>
    <scope>NUCLEOTIDE SEQUENCE [LARGE SCALE GENOMIC DNA]</scope>
    <source>
        <strain evidence="6 7">CGMCC 1.10457</strain>
    </source>
</reference>
<dbReference type="PROSITE" id="PS00628">
    <property type="entry name" value="RIBOSOMAL_S19E"/>
    <property type="match status" value="1"/>
</dbReference>
<dbReference type="InterPro" id="IPR001266">
    <property type="entry name" value="Ribosomal_eS19"/>
</dbReference>
<dbReference type="GO" id="GO:0003735">
    <property type="term" value="F:structural constituent of ribosome"/>
    <property type="evidence" value="ECO:0007669"/>
    <property type="project" value="InterPro"/>
</dbReference>
<dbReference type="SUPFAM" id="SSF46785">
    <property type="entry name" value="Winged helix' DNA-binding domain"/>
    <property type="match status" value="1"/>
</dbReference>
<keyword evidence="2 4" id="KW-0689">Ribosomal protein</keyword>
<comment type="function">
    <text evidence="4">May be involved in maturation of the 30S ribosomal subunit.</text>
</comment>
<evidence type="ECO:0000313" key="6">
    <source>
        <dbReference type="EMBL" id="SFR89811.1"/>
    </source>
</evidence>
<dbReference type="EMBL" id="FOZK01000001">
    <property type="protein sequence ID" value="SFR89811.1"/>
    <property type="molecule type" value="Genomic_DNA"/>
</dbReference>
<dbReference type="InterPro" id="IPR018277">
    <property type="entry name" value="Ribosomal_eS19_CS"/>
</dbReference>
<dbReference type="PANTHER" id="PTHR11710:SF0">
    <property type="entry name" value="40S RIBOSOMAL PROTEIN S19"/>
    <property type="match status" value="1"/>
</dbReference>
<dbReference type="RefSeq" id="WP_089813900.1">
    <property type="nucleotide sequence ID" value="NZ_FOZK01000001.1"/>
</dbReference>
<evidence type="ECO:0000256" key="1">
    <source>
        <dbReference type="ARBA" id="ARBA00010014"/>
    </source>
</evidence>
<keyword evidence="7" id="KW-1185">Reference proteome</keyword>
<evidence type="ECO:0000256" key="2">
    <source>
        <dbReference type="ARBA" id="ARBA00022980"/>
    </source>
</evidence>
<evidence type="ECO:0000256" key="3">
    <source>
        <dbReference type="ARBA" id="ARBA00023274"/>
    </source>
</evidence>
<keyword evidence="3 4" id="KW-0687">Ribonucleoprotein</keyword>
<dbReference type="STRING" id="767519.SAMN05216559_0693"/>
<gene>
    <name evidence="4" type="primary">rps19e</name>
    <name evidence="6" type="ORF">SAMN05216559_0693</name>
</gene>
<evidence type="ECO:0000256" key="4">
    <source>
        <dbReference type="HAMAP-Rule" id="MF_01474"/>
    </source>
</evidence>
<dbReference type="AlphaFoldDB" id="A0A1I6KF00"/>
<dbReference type="GO" id="GO:0022627">
    <property type="term" value="C:cytosolic small ribosomal subunit"/>
    <property type="evidence" value="ECO:0007669"/>
    <property type="project" value="TreeGrafter"/>
</dbReference>
<dbReference type="InterPro" id="IPR036390">
    <property type="entry name" value="WH_DNA-bd_sf"/>
</dbReference>
<dbReference type="OrthoDB" id="371836at2157"/>